<feature type="non-terminal residue" evidence="1">
    <location>
        <position position="1"/>
    </location>
</feature>
<dbReference type="Proteomes" id="UP000007174">
    <property type="component" value="Unassembled WGS sequence"/>
</dbReference>
<proteinExistence type="predicted"/>
<gene>
    <name evidence="1" type="ORF">CH063_15043</name>
</gene>
<name>H1W163_COLHI</name>
<dbReference type="VEuPathDB" id="FungiDB:CH63R_01525"/>
<dbReference type="EMBL" id="CACQ02008469">
    <property type="protein sequence ID" value="CCF46226.1"/>
    <property type="molecule type" value="Genomic_DNA"/>
</dbReference>
<protein>
    <recommendedName>
        <fullName evidence="3">Ankyrin repeat protein</fullName>
    </recommendedName>
</protein>
<reference evidence="2" key="1">
    <citation type="journal article" date="2012" name="Nat. Genet.">
        <title>Lifestyle transitions in plant pathogenic Colletotrichum fungi deciphered by genome and transcriptome analyses.</title>
        <authorList>
            <person name="O'Connell R.J."/>
            <person name="Thon M.R."/>
            <person name="Hacquard S."/>
            <person name="Amyotte S.G."/>
            <person name="Kleemann J."/>
            <person name="Torres M.F."/>
            <person name="Damm U."/>
            <person name="Buiate E.A."/>
            <person name="Epstein L."/>
            <person name="Alkan N."/>
            <person name="Altmueller J."/>
            <person name="Alvarado-Balderrama L."/>
            <person name="Bauser C.A."/>
            <person name="Becker C."/>
            <person name="Birren B.W."/>
            <person name="Chen Z."/>
            <person name="Choi J."/>
            <person name="Crouch J.A."/>
            <person name="Duvick J.P."/>
            <person name="Farman M.A."/>
            <person name="Gan P."/>
            <person name="Heiman D."/>
            <person name="Henrissat B."/>
            <person name="Howard R.J."/>
            <person name="Kabbage M."/>
            <person name="Koch C."/>
            <person name="Kracher B."/>
            <person name="Kubo Y."/>
            <person name="Law A.D."/>
            <person name="Lebrun M.-H."/>
            <person name="Lee Y.-H."/>
            <person name="Miyara I."/>
            <person name="Moore N."/>
            <person name="Neumann U."/>
            <person name="Nordstroem K."/>
            <person name="Panaccione D.G."/>
            <person name="Panstruga R."/>
            <person name="Place M."/>
            <person name="Proctor R.H."/>
            <person name="Prusky D."/>
            <person name="Rech G."/>
            <person name="Reinhardt R."/>
            <person name="Rollins J.A."/>
            <person name="Rounsley S."/>
            <person name="Schardl C.L."/>
            <person name="Schwartz D.C."/>
            <person name="Shenoy N."/>
            <person name="Shirasu K."/>
            <person name="Sikhakolli U.R."/>
            <person name="Stueber K."/>
            <person name="Sukno S.A."/>
            <person name="Sweigard J.A."/>
            <person name="Takano Y."/>
            <person name="Takahara H."/>
            <person name="Trail F."/>
            <person name="van der Does H.C."/>
            <person name="Voll L.M."/>
            <person name="Will I."/>
            <person name="Young S."/>
            <person name="Zeng Q."/>
            <person name="Zhang J."/>
            <person name="Zhou S."/>
            <person name="Dickman M.B."/>
            <person name="Schulze-Lefert P."/>
            <person name="Ver Loren van Themaat E."/>
            <person name="Ma L.-J."/>
            <person name="Vaillancourt L.J."/>
        </authorList>
    </citation>
    <scope>NUCLEOTIDE SEQUENCE [LARGE SCALE GENOMIC DNA]</scope>
    <source>
        <strain evidence="2">IMI 349063</strain>
    </source>
</reference>
<evidence type="ECO:0000313" key="2">
    <source>
        <dbReference type="Proteomes" id="UP000007174"/>
    </source>
</evidence>
<dbReference type="AlphaFoldDB" id="H1W163"/>
<evidence type="ECO:0000313" key="1">
    <source>
        <dbReference type="EMBL" id="CCF46226.1"/>
    </source>
</evidence>
<dbReference type="HOGENOM" id="CLU_1375114_0_0_1"/>
<feature type="non-terminal residue" evidence="1">
    <location>
        <position position="199"/>
    </location>
</feature>
<organism evidence="1 2">
    <name type="scientific">Colletotrichum higginsianum (strain IMI 349063)</name>
    <name type="common">Crucifer anthracnose fungus</name>
    <dbReference type="NCBI Taxonomy" id="759273"/>
    <lineage>
        <taxon>Eukaryota</taxon>
        <taxon>Fungi</taxon>
        <taxon>Dikarya</taxon>
        <taxon>Ascomycota</taxon>
        <taxon>Pezizomycotina</taxon>
        <taxon>Sordariomycetes</taxon>
        <taxon>Hypocreomycetidae</taxon>
        <taxon>Glomerellales</taxon>
        <taxon>Glomerellaceae</taxon>
        <taxon>Colletotrichum</taxon>
        <taxon>Colletotrichum destructivum species complex</taxon>
    </lineage>
</organism>
<dbReference type="InterPro" id="IPR036770">
    <property type="entry name" value="Ankyrin_rpt-contain_sf"/>
</dbReference>
<accession>H1W163</accession>
<sequence length="199" mass="22205">GLRTVVDRLGTSVIHQPDRDGESALMYALDRRCPVCVATHPIRDQGLNDRTCSCIEVVKLLLAADCLITSLQDPEWIWAFAAASDRAKHLVVDDLVLRRQRLKEAALARLSPEQIDCMNLSGPSVLDRHTNEVLDLLENDGHDVPFGLNTRTHRHSPTIYHCIAFIRDKSIVVSLADAFYSRGFHEVDAPNARGFTPLT</sequence>
<evidence type="ECO:0008006" key="3">
    <source>
        <dbReference type="Google" id="ProtNLM"/>
    </source>
</evidence>
<dbReference type="Gene3D" id="1.25.40.20">
    <property type="entry name" value="Ankyrin repeat-containing domain"/>
    <property type="match status" value="1"/>
</dbReference>